<organism evidence="1 2">
    <name type="scientific">Chiloscyllium punctatum</name>
    <name type="common">Brownbanded bambooshark</name>
    <name type="synonym">Hemiscyllium punctatum</name>
    <dbReference type="NCBI Taxonomy" id="137246"/>
    <lineage>
        <taxon>Eukaryota</taxon>
        <taxon>Metazoa</taxon>
        <taxon>Chordata</taxon>
        <taxon>Craniata</taxon>
        <taxon>Vertebrata</taxon>
        <taxon>Chondrichthyes</taxon>
        <taxon>Elasmobranchii</taxon>
        <taxon>Galeomorphii</taxon>
        <taxon>Galeoidea</taxon>
        <taxon>Orectolobiformes</taxon>
        <taxon>Hemiscylliidae</taxon>
        <taxon>Chiloscyllium</taxon>
    </lineage>
</organism>
<keyword evidence="2" id="KW-1185">Reference proteome</keyword>
<dbReference type="Proteomes" id="UP000287033">
    <property type="component" value="Unassembled WGS sequence"/>
</dbReference>
<accession>A0A401SXL8</accession>
<evidence type="ECO:0000313" key="1">
    <source>
        <dbReference type="EMBL" id="GCC35149.1"/>
    </source>
</evidence>
<sequence>MATARRERSPLEMNSRPALLSLAVPTLSWILHPNNERVLDLNFRATGSKAGALPIAPPDLHCKLCLLTYELNNSALAEAFTTDFSNYLPAGDPFLKPHKRNFHCPASTLR</sequence>
<comment type="caution">
    <text evidence="1">The sequence shown here is derived from an EMBL/GenBank/DDBJ whole genome shotgun (WGS) entry which is preliminary data.</text>
</comment>
<proteinExistence type="predicted"/>
<protein>
    <submittedName>
        <fullName evidence="1">Uncharacterized protein</fullName>
    </submittedName>
</protein>
<reference evidence="1 2" key="1">
    <citation type="journal article" date="2018" name="Nat. Ecol. Evol.">
        <title>Shark genomes provide insights into elasmobranch evolution and the origin of vertebrates.</title>
        <authorList>
            <person name="Hara Y"/>
            <person name="Yamaguchi K"/>
            <person name="Onimaru K"/>
            <person name="Kadota M"/>
            <person name="Koyanagi M"/>
            <person name="Keeley SD"/>
            <person name="Tatsumi K"/>
            <person name="Tanaka K"/>
            <person name="Motone F"/>
            <person name="Kageyama Y"/>
            <person name="Nozu R"/>
            <person name="Adachi N"/>
            <person name="Nishimura O"/>
            <person name="Nakagawa R"/>
            <person name="Tanegashima C"/>
            <person name="Kiyatake I"/>
            <person name="Matsumoto R"/>
            <person name="Murakumo K"/>
            <person name="Nishida K"/>
            <person name="Terakita A"/>
            <person name="Kuratani S"/>
            <person name="Sato K"/>
            <person name="Hyodo S Kuraku.S."/>
        </authorList>
    </citation>
    <scope>NUCLEOTIDE SEQUENCE [LARGE SCALE GENOMIC DNA]</scope>
</reference>
<evidence type="ECO:0000313" key="2">
    <source>
        <dbReference type="Proteomes" id="UP000287033"/>
    </source>
</evidence>
<dbReference type="EMBL" id="BEZZ01000669">
    <property type="protein sequence ID" value="GCC35149.1"/>
    <property type="molecule type" value="Genomic_DNA"/>
</dbReference>
<gene>
    <name evidence="1" type="ORF">chiPu_0013631</name>
</gene>
<name>A0A401SXL8_CHIPU</name>
<dbReference type="AlphaFoldDB" id="A0A401SXL8"/>